<evidence type="ECO:0000256" key="1">
    <source>
        <dbReference type="ARBA" id="ARBA00022729"/>
    </source>
</evidence>
<dbReference type="PANTHER" id="PTHR34216:SF7">
    <property type="entry name" value="POLY-BETA-1,6-N-ACETYL-D-GLUCOSAMINE N-DEACETYLASE"/>
    <property type="match status" value="1"/>
</dbReference>
<reference evidence="3 4" key="1">
    <citation type="journal article" date="2019" name="Nat. Microbiol.">
        <title>Mediterranean grassland soil C-N compound turnover is dependent on rainfall and depth, and is mediated by genomically divergent microorganisms.</title>
        <authorList>
            <person name="Diamond S."/>
            <person name="Andeer P.F."/>
            <person name="Li Z."/>
            <person name="Crits-Christoph A."/>
            <person name="Burstein D."/>
            <person name="Anantharaman K."/>
            <person name="Lane K.R."/>
            <person name="Thomas B.C."/>
            <person name="Pan C."/>
            <person name="Northen T.R."/>
            <person name="Banfield J.F."/>
        </authorList>
    </citation>
    <scope>NUCLEOTIDE SEQUENCE [LARGE SCALE GENOMIC DNA]</scope>
    <source>
        <strain evidence="3">NP_3</strain>
    </source>
</reference>
<dbReference type="PROSITE" id="PS51677">
    <property type="entry name" value="NODB"/>
    <property type="match status" value="1"/>
</dbReference>
<keyword evidence="1" id="KW-0732">Signal</keyword>
<dbReference type="InterPro" id="IPR011330">
    <property type="entry name" value="Glyco_hydro/deAcase_b/a-brl"/>
</dbReference>
<evidence type="ECO:0000313" key="4">
    <source>
        <dbReference type="Proteomes" id="UP000318509"/>
    </source>
</evidence>
<comment type="caution">
    <text evidence="3">The sequence shown here is derived from an EMBL/GenBank/DDBJ whole genome shotgun (WGS) entry which is preliminary data.</text>
</comment>
<dbReference type="SUPFAM" id="SSF88713">
    <property type="entry name" value="Glycoside hydrolase/deacetylase"/>
    <property type="match status" value="1"/>
</dbReference>
<dbReference type="CDD" id="cd10918">
    <property type="entry name" value="CE4_NodB_like_5s_6s"/>
    <property type="match status" value="1"/>
</dbReference>
<protein>
    <recommendedName>
        <fullName evidence="2">NodB homology domain-containing protein</fullName>
    </recommendedName>
</protein>
<feature type="domain" description="NodB homology" evidence="2">
    <location>
        <begin position="102"/>
        <end position="377"/>
    </location>
</feature>
<dbReference type="InterPro" id="IPR002509">
    <property type="entry name" value="NODB_dom"/>
</dbReference>
<dbReference type="PANTHER" id="PTHR34216">
    <property type="match status" value="1"/>
</dbReference>
<sequence>MEPRYRLAVRRLAKAGIARALERTGADALIDGLAGSRGRPVVLGYHSVVEDAGPPPGGALPGMMISRRMLAQHLDWLGRHFRLVSLDELGERLLSGNGGGRPLAAVTFDDGYRDVYTHAFPLLREKGIPAAVFVVTDLVGTTAIPLYDRLYLLLAQAAAANGSAARDLRGFFLGQGMVLPETAALGGGWDPVALTRLLLATFPQDRLRPAVDALGARVEIDERAVRARLPLTWEMAAEMCRAGITIGSHTRTHPALPLESEEKVLDEVAGSRRALEHRLGVPVRHFAYPGGGFNRDTVRAVAAAGYRFAYTTCRHRDAEHPLLTVPRTLLWETSSVDARGRFSAAVMSCQVRGIFTTRCRGLHGAPGRGLGGGGGRP</sequence>
<dbReference type="EMBL" id="VBAK01000116">
    <property type="protein sequence ID" value="TMI89978.1"/>
    <property type="molecule type" value="Genomic_DNA"/>
</dbReference>
<name>A0A537K2G9_9BACT</name>
<evidence type="ECO:0000313" key="3">
    <source>
        <dbReference type="EMBL" id="TMI89978.1"/>
    </source>
</evidence>
<dbReference type="GO" id="GO:0005975">
    <property type="term" value="P:carbohydrate metabolic process"/>
    <property type="evidence" value="ECO:0007669"/>
    <property type="project" value="InterPro"/>
</dbReference>
<dbReference type="Gene3D" id="3.20.20.370">
    <property type="entry name" value="Glycoside hydrolase/deacetylase"/>
    <property type="match status" value="1"/>
</dbReference>
<evidence type="ECO:0000259" key="2">
    <source>
        <dbReference type="PROSITE" id="PS51677"/>
    </source>
</evidence>
<dbReference type="Pfam" id="PF01522">
    <property type="entry name" value="Polysacc_deac_1"/>
    <property type="match status" value="2"/>
</dbReference>
<organism evidence="3 4">
    <name type="scientific">Candidatus Segetimicrobium genomatis</name>
    <dbReference type="NCBI Taxonomy" id="2569760"/>
    <lineage>
        <taxon>Bacteria</taxon>
        <taxon>Bacillati</taxon>
        <taxon>Candidatus Sysuimicrobiota</taxon>
        <taxon>Candidatus Sysuimicrobiia</taxon>
        <taxon>Candidatus Sysuimicrobiales</taxon>
        <taxon>Candidatus Segetimicrobiaceae</taxon>
        <taxon>Candidatus Segetimicrobium</taxon>
    </lineage>
</organism>
<proteinExistence type="predicted"/>
<gene>
    <name evidence="3" type="ORF">E6H00_08105</name>
</gene>
<dbReference type="AlphaFoldDB" id="A0A537K2G9"/>
<dbReference type="GO" id="GO:0016810">
    <property type="term" value="F:hydrolase activity, acting on carbon-nitrogen (but not peptide) bonds"/>
    <property type="evidence" value="ECO:0007669"/>
    <property type="project" value="InterPro"/>
</dbReference>
<accession>A0A537K2G9</accession>
<dbReference type="Proteomes" id="UP000318509">
    <property type="component" value="Unassembled WGS sequence"/>
</dbReference>
<dbReference type="InterPro" id="IPR051398">
    <property type="entry name" value="Polysacch_Deacetylase"/>
</dbReference>